<dbReference type="AlphaFoldDB" id="A0A0G4I4T9"/>
<dbReference type="VEuPathDB" id="CryptoDB:Cvel_35853"/>
<accession>A0A0G4I4T9</accession>
<dbReference type="EMBL" id="CDMZ01005097">
    <property type="protein sequence ID" value="CEM51944.1"/>
    <property type="molecule type" value="Genomic_DNA"/>
</dbReference>
<protein>
    <submittedName>
        <fullName evidence="1">Uncharacterized protein</fullName>
    </submittedName>
</protein>
<proteinExistence type="predicted"/>
<evidence type="ECO:0000313" key="1">
    <source>
        <dbReference type="EMBL" id="CEM51944.1"/>
    </source>
</evidence>
<reference evidence="1" key="1">
    <citation type="submission" date="2014-11" db="EMBL/GenBank/DDBJ databases">
        <authorList>
            <person name="Otto D Thomas"/>
            <person name="Naeem Raeece"/>
        </authorList>
    </citation>
    <scope>NUCLEOTIDE SEQUENCE</scope>
</reference>
<gene>
    <name evidence="1" type="ORF">Cvel_35853</name>
</gene>
<name>A0A0G4I4T9_9ALVE</name>
<sequence>MERYEPAVSWKKKQAHFSAEFSPSGCPFTWYDSELYFIPEDERAPFTPREIRKLAKKQSTVFRCYRMEMAPAPVSLQCGYVRQAEQKAPSLLSAFPAEHPINGEEYTDLRKAVGRSDLRPEMK</sequence>
<dbReference type="PhylomeDB" id="A0A0G4I4T9"/>
<organism evidence="1">
    <name type="scientific">Chromera velia CCMP2878</name>
    <dbReference type="NCBI Taxonomy" id="1169474"/>
    <lineage>
        <taxon>Eukaryota</taxon>
        <taxon>Sar</taxon>
        <taxon>Alveolata</taxon>
        <taxon>Colpodellida</taxon>
        <taxon>Chromeraceae</taxon>
        <taxon>Chromera</taxon>
    </lineage>
</organism>